<gene>
    <name evidence="9" type="ORF">SAMN06295905_0335</name>
</gene>
<sequence>MRGLVLVAAMALASVSAVHGAQQGSVTADEWAAYRNAFVSEGRVIDTANGNISHSEGQGYGLILSYLAGDAQSFADIWAFTQNELMIRDDGLVAWKWDPDATPNVTDSNNASDGDILIAYGLALAGEGWDEPVYVHAARSIADAVGETSTLRWRGRDVLLPGAFGFGREDQEDGPIVNLSYWVFEAFPTLSRLAPQTDWESIAQAGRRLINEARIGPMELPTDWLSLRGAEPAPAKGFPAEFSYNSIRIPLYLLRGGTTEPALLRQFVAPLSGDGAGTVAVESGRMVDPLQEPGYRIIGAALSCILDGQKVDPALQGFSPQSYYGSTLHLLTLSFLRESAPNCL</sequence>
<evidence type="ECO:0000256" key="4">
    <source>
        <dbReference type="ARBA" id="ARBA00022801"/>
    </source>
</evidence>
<dbReference type="AlphaFoldDB" id="A0A1Y6EC49"/>
<evidence type="ECO:0000256" key="5">
    <source>
        <dbReference type="ARBA" id="ARBA00023001"/>
    </source>
</evidence>
<dbReference type="RefSeq" id="WP_086468809.1">
    <property type="nucleotide sequence ID" value="NZ_FXWK01000001.1"/>
</dbReference>
<evidence type="ECO:0000256" key="7">
    <source>
        <dbReference type="ARBA" id="ARBA00023326"/>
    </source>
</evidence>
<dbReference type="Pfam" id="PF01270">
    <property type="entry name" value="Glyco_hydro_8"/>
    <property type="match status" value="1"/>
</dbReference>
<keyword evidence="4" id="KW-0378">Hydrolase</keyword>
<feature type="signal peptide" evidence="8">
    <location>
        <begin position="1"/>
        <end position="20"/>
    </location>
</feature>
<evidence type="ECO:0000313" key="9">
    <source>
        <dbReference type="EMBL" id="SMQ60148.1"/>
    </source>
</evidence>
<dbReference type="OrthoDB" id="9766708at2"/>
<evidence type="ECO:0000256" key="8">
    <source>
        <dbReference type="SAM" id="SignalP"/>
    </source>
</evidence>
<comment type="catalytic activity">
    <reaction evidence="1">
        <text>Endohydrolysis of (1-&gt;4)-beta-D-glucosidic linkages in cellulose, lichenin and cereal beta-D-glucans.</text>
        <dbReference type="EC" id="3.2.1.4"/>
    </reaction>
</comment>
<evidence type="ECO:0000313" key="10">
    <source>
        <dbReference type="Proteomes" id="UP000194474"/>
    </source>
</evidence>
<keyword evidence="10" id="KW-1185">Reference proteome</keyword>
<organism evidence="9 10">
    <name type="scientific">Devosia lucknowensis</name>
    <dbReference type="NCBI Taxonomy" id="1096929"/>
    <lineage>
        <taxon>Bacteria</taxon>
        <taxon>Pseudomonadati</taxon>
        <taxon>Pseudomonadota</taxon>
        <taxon>Alphaproteobacteria</taxon>
        <taxon>Hyphomicrobiales</taxon>
        <taxon>Devosiaceae</taxon>
        <taxon>Devosia</taxon>
    </lineage>
</organism>
<reference evidence="10" key="1">
    <citation type="submission" date="2017-04" db="EMBL/GenBank/DDBJ databases">
        <authorList>
            <person name="Varghese N."/>
            <person name="Submissions S."/>
        </authorList>
    </citation>
    <scope>NUCLEOTIDE SEQUENCE [LARGE SCALE GENOMIC DNA]</scope>
</reference>
<keyword evidence="7" id="KW-0624">Polysaccharide degradation</keyword>
<evidence type="ECO:0000256" key="1">
    <source>
        <dbReference type="ARBA" id="ARBA00000966"/>
    </source>
</evidence>
<dbReference type="InterPro" id="IPR002037">
    <property type="entry name" value="Glyco_hydro_8"/>
</dbReference>
<dbReference type="Proteomes" id="UP000194474">
    <property type="component" value="Unassembled WGS sequence"/>
</dbReference>
<dbReference type="GO" id="GO:0008810">
    <property type="term" value="F:cellulase activity"/>
    <property type="evidence" value="ECO:0007669"/>
    <property type="project" value="UniProtKB-EC"/>
</dbReference>
<comment type="similarity">
    <text evidence="2">Belongs to the glycosyl hydrolase 8 (cellulase D) family.</text>
</comment>
<keyword evidence="5" id="KW-0136">Cellulose degradation</keyword>
<protein>
    <recommendedName>
        <fullName evidence="3">cellulase</fullName>
        <ecNumber evidence="3">3.2.1.4</ecNumber>
    </recommendedName>
</protein>
<evidence type="ECO:0000256" key="3">
    <source>
        <dbReference type="ARBA" id="ARBA00012601"/>
    </source>
</evidence>
<keyword evidence="7" id="KW-0119">Carbohydrate metabolism</keyword>
<proteinExistence type="inferred from homology"/>
<keyword evidence="8" id="KW-0732">Signal</keyword>
<dbReference type="InterPro" id="IPR012341">
    <property type="entry name" value="6hp_glycosidase-like_sf"/>
</dbReference>
<dbReference type="EMBL" id="FXWK01000001">
    <property type="protein sequence ID" value="SMQ60148.1"/>
    <property type="molecule type" value="Genomic_DNA"/>
</dbReference>
<name>A0A1Y6EC49_9HYPH</name>
<evidence type="ECO:0000256" key="2">
    <source>
        <dbReference type="ARBA" id="ARBA00009209"/>
    </source>
</evidence>
<dbReference type="Gene3D" id="1.50.10.10">
    <property type="match status" value="1"/>
</dbReference>
<dbReference type="GO" id="GO:0030245">
    <property type="term" value="P:cellulose catabolic process"/>
    <property type="evidence" value="ECO:0007669"/>
    <property type="project" value="UniProtKB-KW"/>
</dbReference>
<feature type="chain" id="PRO_5012848257" description="cellulase" evidence="8">
    <location>
        <begin position="21"/>
        <end position="344"/>
    </location>
</feature>
<keyword evidence="6" id="KW-0326">Glycosidase</keyword>
<dbReference type="EC" id="3.2.1.4" evidence="3"/>
<dbReference type="PRINTS" id="PR00735">
    <property type="entry name" value="GLHYDRLASE8"/>
</dbReference>
<evidence type="ECO:0000256" key="6">
    <source>
        <dbReference type="ARBA" id="ARBA00023295"/>
    </source>
</evidence>
<dbReference type="InterPro" id="IPR008928">
    <property type="entry name" value="6-hairpin_glycosidase_sf"/>
</dbReference>
<dbReference type="SUPFAM" id="SSF48208">
    <property type="entry name" value="Six-hairpin glycosidases"/>
    <property type="match status" value="1"/>
</dbReference>
<accession>A0A1Y6EC49</accession>